<evidence type="ECO:0000313" key="5">
    <source>
        <dbReference type="Proteomes" id="UP000682005"/>
    </source>
</evidence>
<keyword evidence="5" id="KW-1185">Reference proteome</keyword>
<name>A0A0K1NJD4_9BACT</name>
<dbReference type="KEGG" id="pfus:ADJ77_05230"/>
<evidence type="ECO:0000313" key="3">
    <source>
        <dbReference type="EMBL" id="QUB86841.1"/>
    </source>
</evidence>
<dbReference type="EMBL" id="CP072370">
    <property type="protein sequence ID" value="QUB86841.1"/>
    <property type="molecule type" value="Genomic_DNA"/>
</dbReference>
<evidence type="ECO:0000256" key="1">
    <source>
        <dbReference type="SAM" id="Phobius"/>
    </source>
</evidence>
<dbReference type="Proteomes" id="UP000060345">
    <property type="component" value="Chromosome 1"/>
</dbReference>
<sequence length="160" mass="19162">MIRKLLRCLLWTELLWLVFNCISPWKFWSYADVIVDCTLPWVLLFFLIQHIKRRRKEDGDAVIGCLHTVLWMSVPFIIIAQLFFGRLWLLRNDSTKITFEDDKYRVTILYALFATQMDKIQIMEHCGPFYHEVYSSDLYDVDTDKLKSKAAIEDFLKKQK</sequence>
<accession>A0A0K1NJD4</accession>
<evidence type="ECO:0000313" key="4">
    <source>
        <dbReference type="Proteomes" id="UP000060345"/>
    </source>
</evidence>
<protein>
    <submittedName>
        <fullName evidence="2">Uncharacterized protein</fullName>
    </submittedName>
</protein>
<keyword evidence="1" id="KW-0472">Membrane</keyword>
<evidence type="ECO:0000313" key="2">
    <source>
        <dbReference type="EMBL" id="AKU69212.1"/>
    </source>
</evidence>
<dbReference type="AlphaFoldDB" id="A0A0K1NJD4"/>
<dbReference type="OrthoDB" id="1068586at2"/>
<proteinExistence type="predicted"/>
<keyword evidence="1" id="KW-1133">Transmembrane helix</keyword>
<dbReference type="Proteomes" id="UP000682005">
    <property type="component" value="Chromosome 1"/>
</dbReference>
<feature type="transmembrane region" description="Helical" evidence="1">
    <location>
        <begin position="30"/>
        <end position="48"/>
    </location>
</feature>
<keyword evidence="1" id="KW-0812">Transmembrane</keyword>
<reference evidence="2 4" key="1">
    <citation type="submission" date="2015-07" db="EMBL/GenBank/DDBJ databases">
        <authorList>
            <person name="Noorani M."/>
        </authorList>
    </citation>
    <scope>NUCLEOTIDE SEQUENCE [LARGE SCALE GENOMIC DNA]</scope>
    <source>
        <strain evidence="2 4">W1435</strain>
    </source>
</reference>
<dbReference type="EMBL" id="CP012074">
    <property type="protein sequence ID" value="AKU69212.1"/>
    <property type="molecule type" value="Genomic_DNA"/>
</dbReference>
<feature type="transmembrane region" description="Helical" evidence="1">
    <location>
        <begin position="69"/>
        <end position="89"/>
    </location>
</feature>
<reference evidence="3 5" key="2">
    <citation type="submission" date="2021-03" db="EMBL/GenBank/DDBJ databases">
        <title>Human Oral Microbial Genomes.</title>
        <authorList>
            <person name="Johnston C.D."/>
            <person name="Chen T."/>
            <person name="Dewhirst F.E."/>
        </authorList>
    </citation>
    <scope>NUCLEOTIDE SEQUENCE [LARGE SCALE GENOMIC DNA]</scope>
    <source>
        <strain evidence="3 5">W1435</strain>
    </source>
</reference>
<dbReference type="RefSeq" id="WP_050696101.1">
    <property type="nucleotide sequence ID" value="NZ_BAKO01000005.1"/>
</dbReference>
<organism evidence="2 4">
    <name type="scientific">Prevotella fusca JCM 17724</name>
    <dbReference type="NCBI Taxonomy" id="1236517"/>
    <lineage>
        <taxon>Bacteria</taxon>
        <taxon>Pseudomonadati</taxon>
        <taxon>Bacteroidota</taxon>
        <taxon>Bacteroidia</taxon>
        <taxon>Bacteroidales</taxon>
        <taxon>Prevotellaceae</taxon>
        <taxon>Prevotella</taxon>
    </lineage>
</organism>
<gene>
    <name evidence="2" type="ORF">ADJ77_05230</name>
    <name evidence="3" type="ORF">J5A51_12325</name>
</gene>